<keyword evidence="1" id="KW-0808">Transferase</keyword>
<dbReference type="InterPro" id="IPR008266">
    <property type="entry name" value="Tyr_kinase_AS"/>
</dbReference>
<dbReference type="PROSITE" id="PS50011">
    <property type="entry name" value="PROTEIN_KINASE_DOM"/>
    <property type="match status" value="1"/>
</dbReference>
<reference evidence="6 7" key="1">
    <citation type="submission" date="2018-07" db="EMBL/GenBank/DDBJ databases">
        <title>Venubactetium sediminum gen. nov., sp. nov., isolated from a marine solar saltern.</title>
        <authorList>
            <person name="Wang S."/>
        </authorList>
    </citation>
    <scope>NUCLEOTIDE SEQUENCE [LARGE SCALE GENOMIC DNA]</scope>
    <source>
        <strain evidence="6 7">WD2A32</strain>
    </source>
</reference>
<comment type="caution">
    <text evidence="6">The sequence shown here is derived from an EMBL/GenBank/DDBJ whole genome shotgun (WGS) entry which is preliminary data.</text>
</comment>
<keyword evidence="3 6" id="KW-0418">Kinase</keyword>
<evidence type="ECO:0000256" key="2">
    <source>
        <dbReference type="ARBA" id="ARBA00022741"/>
    </source>
</evidence>
<dbReference type="Gene3D" id="1.10.510.10">
    <property type="entry name" value="Transferase(Phosphotransferase) domain 1"/>
    <property type="match status" value="1"/>
</dbReference>
<dbReference type="PANTHER" id="PTHR24348:SF22">
    <property type="entry name" value="NON-SPECIFIC SERINE_THREONINE PROTEIN KINASE"/>
    <property type="match status" value="1"/>
</dbReference>
<dbReference type="GO" id="GO:0005524">
    <property type="term" value="F:ATP binding"/>
    <property type="evidence" value="ECO:0007669"/>
    <property type="project" value="UniProtKB-KW"/>
</dbReference>
<keyword evidence="4" id="KW-0067">ATP-binding</keyword>
<dbReference type="Pfam" id="PF00069">
    <property type="entry name" value="Pkinase"/>
    <property type="match status" value="1"/>
</dbReference>
<dbReference type="InterPro" id="IPR000719">
    <property type="entry name" value="Prot_kinase_dom"/>
</dbReference>
<protein>
    <submittedName>
        <fullName evidence="6">Protein kinase family protein</fullName>
    </submittedName>
</protein>
<dbReference type="SMART" id="SM00219">
    <property type="entry name" value="TyrKc"/>
    <property type="match status" value="1"/>
</dbReference>
<dbReference type="InterPro" id="IPR045269">
    <property type="entry name" value="Atg1-like"/>
</dbReference>
<name>A0A369TDC9_9PROT</name>
<feature type="domain" description="Protein kinase" evidence="5">
    <location>
        <begin position="19"/>
        <end position="380"/>
    </location>
</feature>
<gene>
    <name evidence="6" type="ORF">DRB17_02215</name>
</gene>
<dbReference type="GO" id="GO:0005776">
    <property type="term" value="C:autophagosome"/>
    <property type="evidence" value="ECO:0007669"/>
    <property type="project" value="TreeGrafter"/>
</dbReference>
<dbReference type="AlphaFoldDB" id="A0A369TDC9"/>
<dbReference type="Proteomes" id="UP000253941">
    <property type="component" value="Unassembled WGS sequence"/>
</dbReference>
<dbReference type="GO" id="GO:0004674">
    <property type="term" value="F:protein serine/threonine kinase activity"/>
    <property type="evidence" value="ECO:0007669"/>
    <property type="project" value="InterPro"/>
</dbReference>
<accession>A0A369TDC9</accession>
<dbReference type="PANTHER" id="PTHR24348">
    <property type="entry name" value="SERINE/THREONINE-PROTEIN KINASE UNC-51-RELATED"/>
    <property type="match status" value="1"/>
</dbReference>
<dbReference type="InterPro" id="IPR011009">
    <property type="entry name" value="Kinase-like_dom_sf"/>
</dbReference>
<organism evidence="6 7">
    <name type="scientific">Ferruginivarius sediminum</name>
    <dbReference type="NCBI Taxonomy" id="2661937"/>
    <lineage>
        <taxon>Bacteria</taxon>
        <taxon>Pseudomonadati</taxon>
        <taxon>Pseudomonadota</taxon>
        <taxon>Alphaproteobacteria</taxon>
        <taxon>Rhodospirillales</taxon>
        <taxon>Rhodospirillaceae</taxon>
        <taxon>Ferruginivarius</taxon>
    </lineage>
</organism>
<evidence type="ECO:0000256" key="3">
    <source>
        <dbReference type="ARBA" id="ARBA00022777"/>
    </source>
</evidence>
<dbReference type="SUPFAM" id="SSF56112">
    <property type="entry name" value="Protein kinase-like (PK-like)"/>
    <property type="match status" value="1"/>
</dbReference>
<dbReference type="GO" id="GO:0004713">
    <property type="term" value="F:protein tyrosine kinase activity"/>
    <property type="evidence" value="ECO:0007669"/>
    <property type="project" value="InterPro"/>
</dbReference>
<evidence type="ECO:0000313" key="7">
    <source>
        <dbReference type="Proteomes" id="UP000253941"/>
    </source>
</evidence>
<dbReference type="PROSITE" id="PS00109">
    <property type="entry name" value="PROTEIN_KINASE_TYR"/>
    <property type="match status" value="1"/>
</dbReference>
<dbReference type="GO" id="GO:0005829">
    <property type="term" value="C:cytosol"/>
    <property type="evidence" value="ECO:0007669"/>
    <property type="project" value="TreeGrafter"/>
</dbReference>
<dbReference type="CDD" id="cd00180">
    <property type="entry name" value="PKc"/>
    <property type="match status" value="1"/>
</dbReference>
<keyword evidence="2" id="KW-0547">Nucleotide-binding</keyword>
<dbReference type="InterPro" id="IPR020635">
    <property type="entry name" value="Tyr_kinase_cat_dom"/>
</dbReference>
<sequence>MPGDHVTEKIIKFVRRRDLQFIRELGAGACGKTVLLYDDIIDEYFVCKKYSPITDSLKYKLFNNFIQEIKLLHLINHPNIVRVFNYFLYPEQYTGYILMENVNGTDIEDFLKHHPENTSIVFKQLISGFNHLEQLNILHRDIRPQNILVNDQGIVKIIDFGFGKKIASRQDFDKSISLNWWCPPPRDFEQYVYDFRTEIYFIGRLFEKILEEVQIEEFSYKSILKRMCATDPQERIKSFASIEQEIFSEQFSEIEFTDYELEIYRNFAIAVFGAISKIENGTKFIYDPDAVIRNLELSHRKVMLEEVVPNTNLVLRCLLDGAYYYKKQYNIEVTVLKEFLDFLRGCTKEKRNIVISNLYTKLDNITRYDINSELDDEIPF</sequence>
<evidence type="ECO:0000256" key="1">
    <source>
        <dbReference type="ARBA" id="ARBA00022679"/>
    </source>
</evidence>
<evidence type="ECO:0000313" key="6">
    <source>
        <dbReference type="EMBL" id="RDD63288.1"/>
    </source>
</evidence>
<evidence type="ECO:0000256" key="4">
    <source>
        <dbReference type="ARBA" id="ARBA00022840"/>
    </source>
</evidence>
<proteinExistence type="predicted"/>
<dbReference type="GO" id="GO:0034045">
    <property type="term" value="C:phagophore assembly site membrane"/>
    <property type="evidence" value="ECO:0007669"/>
    <property type="project" value="TreeGrafter"/>
</dbReference>
<dbReference type="GO" id="GO:0042594">
    <property type="term" value="P:response to starvation"/>
    <property type="evidence" value="ECO:0007669"/>
    <property type="project" value="TreeGrafter"/>
</dbReference>
<keyword evidence="7" id="KW-1185">Reference proteome</keyword>
<evidence type="ECO:0000259" key="5">
    <source>
        <dbReference type="PROSITE" id="PS50011"/>
    </source>
</evidence>
<dbReference type="EMBL" id="QPMH01000002">
    <property type="protein sequence ID" value="RDD63288.1"/>
    <property type="molecule type" value="Genomic_DNA"/>
</dbReference>